<dbReference type="RefSeq" id="WP_067638397.1">
    <property type="nucleotide sequence ID" value="NZ_JAAXPI010000005.1"/>
</dbReference>
<organism evidence="1 2">
    <name type="scientific">Actinomadura latina</name>
    <dbReference type="NCBI Taxonomy" id="163603"/>
    <lineage>
        <taxon>Bacteria</taxon>
        <taxon>Bacillati</taxon>
        <taxon>Actinomycetota</taxon>
        <taxon>Actinomycetes</taxon>
        <taxon>Streptosporangiales</taxon>
        <taxon>Thermomonosporaceae</taxon>
        <taxon>Actinomadura</taxon>
    </lineage>
</organism>
<reference evidence="1 2" key="1">
    <citation type="submission" date="2020-04" db="EMBL/GenBank/DDBJ databases">
        <title>MicrobeNet Type strains.</title>
        <authorList>
            <person name="Nicholson A.C."/>
        </authorList>
    </citation>
    <scope>NUCLEOTIDE SEQUENCE [LARGE SCALE GENOMIC DNA]</scope>
    <source>
        <strain evidence="1 2">ATCC BAA-277</strain>
    </source>
</reference>
<keyword evidence="2" id="KW-1185">Reference proteome</keyword>
<gene>
    <name evidence="1" type="ORF">HGB48_05795</name>
</gene>
<evidence type="ECO:0000313" key="2">
    <source>
        <dbReference type="Proteomes" id="UP000579250"/>
    </source>
</evidence>
<accession>A0A846YYS7</accession>
<dbReference type="EMBL" id="JAAXPI010000005">
    <property type="protein sequence ID" value="NKZ03263.1"/>
    <property type="molecule type" value="Genomic_DNA"/>
</dbReference>
<dbReference type="AlphaFoldDB" id="A0A846YYS7"/>
<protein>
    <submittedName>
        <fullName evidence="1">Uncharacterized protein</fullName>
    </submittedName>
</protein>
<dbReference type="Proteomes" id="UP000579250">
    <property type="component" value="Unassembled WGS sequence"/>
</dbReference>
<comment type="caution">
    <text evidence="1">The sequence shown here is derived from an EMBL/GenBank/DDBJ whole genome shotgun (WGS) entry which is preliminary data.</text>
</comment>
<proteinExistence type="predicted"/>
<name>A0A846YYS7_9ACTN</name>
<sequence length="197" mass="21187">MGSTSISTLRRLIARRVIARGRLTRPPQPLAQSFMYPGGAGMIGPGAERLLRTVLVDALTNGSERLNVVIALSDLEQLLGDTSSLPSGRFASALHVAETLEDTIEHLESRHPRLGIAGTTPRPATLWLATPGPDADVVHQTLEHLPTASIIALFKGPWPYGPTHLIDTDGPRQLPARDLTLVSRNQAVASLHVPDTR</sequence>
<evidence type="ECO:0000313" key="1">
    <source>
        <dbReference type="EMBL" id="NKZ03263.1"/>
    </source>
</evidence>